<gene>
    <name evidence="1" type="ORF">BpHYR1_000372</name>
</gene>
<organism evidence="1 2">
    <name type="scientific">Brachionus plicatilis</name>
    <name type="common">Marine rotifer</name>
    <name type="synonym">Brachionus muelleri</name>
    <dbReference type="NCBI Taxonomy" id="10195"/>
    <lineage>
        <taxon>Eukaryota</taxon>
        <taxon>Metazoa</taxon>
        <taxon>Spiralia</taxon>
        <taxon>Gnathifera</taxon>
        <taxon>Rotifera</taxon>
        <taxon>Eurotatoria</taxon>
        <taxon>Monogononta</taxon>
        <taxon>Pseudotrocha</taxon>
        <taxon>Ploima</taxon>
        <taxon>Brachionidae</taxon>
        <taxon>Brachionus</taxon>
    </lineage>
</organism>
<proteinExistence type="predicted"/>
<keyword evidence="2" id="KW-1185">Reference proteome</keyword>
<dbReference type="EMBL" id="REGN01007389">
    <property type="protein sequence ID" value="RNA06441.1"/>
    <property type="molecule type" value="Genomic_DNA"/>
</dbReference>
<sequence length="68" mass="7901">MFDSYLILSLHNPIQKGYSNKKHSSNLCLRLTTPNPKGHSFEHKLYLSIRLLNALKTFEKKNKKNCVV</sequence>
<evidence type="ECO:0000313" key="1">
    <source>
        <dbReference type="EMBL" id="RNA06441.1"/>
    </source>
</evidence>
<reference evidence="1 2" key="1">
    <citation type="journal article" date="2018" name="Sci. Rep.">
        <title>Genomic signatures of local adaptation to the degree of environmental predictability in rotifers.</title>
        <authorList>
            <person name="Franch-Gras L."/>
            <person name="Hahn C."/>
            <person name="Garcia-Roger E.M."/>
            <person name="Carmona M.J."/>
            <person name="Serra M."/>
            <person name="Gomez A."/>
        </authorList>
    </citation>
    <scope>NUCLEOTIDE SEQUENCE [LARGE SCALE GENOMIC DNA]</scope>
    <source>
        <strain evidence="1">HYR1</strain>
    </source>
</reference>
<protein>
    <submittedName>
        <fullName evidence="1">Uncharacterized protein</fullName>
    </submittedName>
</protein>
<accession>A0A3M7Q608</accession>
<name>A0A3M7Q608_BRAPC</name>
<dbReference type="AlphaFoldDB" id="A0A3M7Q608"/>
<evidence type="ECO:0000313" key="2">
    <source>
        <dbReference type="Proteomes" id="UP000276133"/>
    </source>
</evidence>
<comment type="caution">
    <text evidence="1">The sequence shown here is derived from an EMBL/GenBank/DDBJ whole genome shotgun (WGS) entry which is preliminary data.</text>
</comment>
<dbReference type="Proteomes" id="UP000276133">
    <property type="component" value="Unassembled WGS sequence"/>
</dbReference>